<reference evidence="1 2" key="1">
    <citation type="submission" date="2019-03" db="EMBL/GenBank/DDBJ databases">
        <title>Genomic Encyclopedia of Type Strains, Phase IV (KMG-IV): sequencing the most valuable type-strain genomes for metagenomic binning, comparative biology and taxonomic classification.</title>
        <authorList>
            <person name="Goeker M."/>
        </authorList>
    </citation>
    <scope>NUCLEOTIDE SEQUENCE [LARGE SCALE GENOMIC DNA]</scope>
    <source>
        <strain evidence="1 2">DSM 45775</strain>
    </source>
</reference>
<sequence>MTALMTALMTRSLISTPAIRTRVTTPRPLPCRIDP</sequence>
<dbReference type="AlphaFoldDB" id="A0A4R6VHQ8"/>
<dbReference type="Proteomes" id="UP000295705">
    <property type="component" value="Unassembled WGS sequence"/>
</dbReference>
<proteinExistence type="predicted"/>
<name>A0A4R6VHQ8_9PSEU</name>
<keyword evidence="2" id="KW-1185">Reference proteome</keyword>
<organism evidence="1 2">
    <name type="scientific">Actinomycetospora succinea</name>
    <dbReference type="NCBI Taxonomy" id="663603"/>
    <lineage>
        <taxon>Bacteria</taxon>
        <taxon>Bacillati</taxon>
        <taxon>Actinomycetota</taxon>
        <taxon>Actinomycetes</taxon>
        <taxon>Pseudonocardiales</taxon>
        <taxon>Pseudonocardiaceae</taxon>
        <taxon>Actinomycetospora</taxon>
    </lineage>
</organism>
<comment type="caution">
    <text evidence="1">The sequence shown here is derived from an EMBL/GenBank/DDBJ whole genome shotgun (WGS) entry which is preliminary data.</text>
</comment>
<evidence type="ECO:0000313" key="2">
    <source>
        <dbReference type="Proteomes" id="UP000295705"/>
    </source>
</evidence>
<gene>
    <name evidence="1" type="ORF">EV188_103378</name>
</gene>
<accession>A0A4R6VHQ8</accession>
<protein>
    <submittedName>
        <fullName evidence="1">Uncharacterized protein</fullName>
    </submittedName>
</protein>
<dbReference type="EMBL" id="SNYO01000003">
    <property type="protein sequence ID" value="TDQ60874.1"/>
    <property type="molecule type" value="Genomic_DNA"/>
</dbReference>
<evidence type="ECO:0000313" key="1">
    <source>
        <dbReference type="EMBL" id="TDQ60874.1"/>
    </source>
</evidence>